<feature type="coiled-coil region" evidence="1">
    <location>
        <begin position="17"/>
        <end position="65"/>
    </location>
</feature>
<dbReference type="SUPFAM" id="SSF53448">
    <property type="entry name" value="Nucleotide-diphospho-sugar transferases"/>
    <property type="match status" value="1"/>
</dbReference>
<proteinExistence type="predicted"/>
<dbReference type="GO" id="GO:0006048">
    <property type="term" value="P:UDP-N-acetylglucosamine biosynthetic process"/>
    <property type="evidence" value="ECO:0007669"/>
    <property type="project" value="TreeGrafter"/>
</dbReference>
<dbReference type="GO" id="GO:0003977">
    <property type="term" value="F:UDP-N-acetylglucosamine diphosphorylase activity"/>
    <property type="evidence" value="ECO:0007669"/>
    <property type="project" value="TreeGrafter"/>
</dbReference>
<sequence length="307" mass="33506">MNWLLGSEDEYSDPQAIIEANKAIQSLVDERETLQKSLTQFHAQHEKLESRVSEMEAALALKDAELKKTDNALKAQGEGIEEGLKLATALQEASTNVISFLQTLKDSDCSGKETDVEKKLQAHRDAGILSDAEAGLALAIAKDGQAHLFQAWPAVGVQDDDKRRMAAQMTALEQSYPGGLSNYISNARTLLEDSRAGRNPLTGWVPSVPTGTTCPYGTEVFKKYELAGESEVGFAGFVLVAGGLGERLGFSGIKLNLPTEKATERKFLQLFIQSILSLQHLYNTRHSADRQLPLAIMTSDDTHSKTQ</sequence>
<dbReference type="InterPro" id="IPR029044">
    <property type="entry name" value="Nucleotide-diphossugar_trans"/>
</dbReference>
<dbReference type="PANTHER" id="PTHR11952">
    <property type="entry name" value="UDP- GLUCOSE PYROPHOSPHORYLASE"/>
    <property type="match status" value="1"/>
</dbReference>
<feature type="non-terminal residue" evidence="2">
    <location>
        <position position="307"/>
    </location>
</feature>
<protein>
    <submittedName>
        <fullName evidence="2">Uncharacterized protein</fullName>
    </submittedName>
</protein>
<reference evidence="2 3" key="1">
    <citation type="journal article" date="2015" name="Genome Biol. Evol.">
        <title>Comparative Genomics of a Bacterivorous Green Alga Reveals Evolutionary Causalities and Consequences of Phago-Mixotrophic Mode of Nutrition.</title>
        <authorList>
            <person name="Burns J.A."/>
            <person name="Paasch A."/>
            <person name="Narechania A."/>
            <person name="Kim E."/>
        </authorList>
    </citation>
    <scope>NUCLEOTIDE SEQUENCE [LARGE SCALE GENOMIC DNA]</scope>
    <source>
        <strain evidence="2 3">PLY_AMNH</strain>
    </source>
</reference>
<gene>
    <name evidence="2" type="ORF">CYMTET_2882</name>
</gene>
<dbReference type="AlphaFoldDB" id="A0AAE0LLK3"/>
<evidence type="ECO:0000256" key="1">
    <source>
        <dbReference type="SAM" id="Coils"/>
    </source>
</evidence>
<name>A0AAE0LLK3_9CHLO</name>
<evidence type="ECO:0000313" key="3">
    <source>
        <dbReference type="Proteomes" id="UP001190700"/>
    </source>
</evidence>
<accession>A0AAE0LLK3</accession>
<organism evidence="2 3">
    <name type="scientific">Cymbomonas tetramitiformis</name>
    <dbReference type="NCBI Taxonomy" id="36881"/>
    <lineage>
        <taxon>Eukaryota</taxon>
        <taxon>Viridiplantae</taxon>
        <taxon>Chlorophyta</taxon>
        <taxon>Pyramimonadophyceae</taxon>
        <taxon>Pyramimonadales</taxon>
        <taxon>Pyramimonadaceae</taxon>
        <taxon>Cymbomonas</taxon>
    </lineage>
</organism>
<dbReference type="EMBL" id="LGRX02000052">
    <property type="protein sequence ID" value="KAK3289698.1"/>
    <property type="molecule type" value="Genomic_DNA"/>
</dbReference>
<keyword evidence="1" id="KW-0175">Coiled coil</keyword>
<dbReference type="Gene3D" id="3.90.550.10">
    <property type="entry name" value="Spore Coat Polysaccharide Biosynthesis Protein SpsA, Chain A"/>
    <property type="match status" value="1"/>
</dbReference>
<dbReference type="PANTHER" id="PTHR11952:SF9">
    <property type="entry name" value="UDP-SUGAR PYROPHOSPHORYLASE"/>
    <property type="match status" value="1"/>
</dbReference>
<dbReference type="Proteomes" id="UP001190700">
    <property type="component" value="Unassembled WGS sequence"/>
</dbReference>
<keyword evidence="3" id="KW-1185">Reference proteome</keyword>
<dbReference type="InterPro" id="IPR039741">
    <property type="entry name" value="UDP-sugar_pyrophosphorylase"/>
</dbReference>
<evidence type="ECO:0000313" key="2">
    <source>
        <dbReference type="EMBL" id="KAK3289698.1"/>
    </source>
</evidence>
<comment type="caution">
    <text evidence="2">The sequence shown here is derived from an EMBL/GenBank/DDBJ whole genome shotgun (WGS) entry which is preliminary data.</text>
</comment>